<reference evidence="10 11" key="1">
    <citation type="submission" date="2017-08" db="EMBL/GenBank/DDBJ databases">
        <title>Complete Genome Sequence of Bacillus kochii Oregon-R-modENCODE STRAIN BDGP4, isolated from Drosophila melanogaster gut.</title>
        <authorList>
            <person name="Wan K.H."/>
            <person name="Yu C."/>
            <person name="Park S."/>
            <person name="Hammonds A.S."/>
            <person name="Booth B.W."/>
            <person name="Celniker S.E."/>
        </authorList>
    </citation>
    <scope>NUCLEOTIDE SEQUENCE [LARGE SCALE GENOMIC DNA]</scope>
    <source>
        <strain evidence="10 11">BDGP4</strain>
    </source>
</reference>
<keyword evidence="7" id="KW-0472">Membrane</keyword>
<dbReference type="RefSeq" id="WP_095370347.1">
    <property type="nucleotide sequence ID" value="NZ_CANMJM010000014.1"/>
</dbReference>
<evidence type="ECO:0000256" key="5">
    <source>
        <dbReference type="ARBA" id="ARBA00022801"/>
    </source>
</evidence>
<dbReference type="InterPro" id="IPR000223">
    <property type="entry name" value="Pept_S26A_signal_pept_1"/>
</dbReference>
<dbReference type="InterPro" id="IPR019533">
    <property type="entry name" value="Peptidase_S26"/>
</dbReference>
<dbReference type="EMBL" id="CP022983">
    <property type="protein sequence ID" value="ASV66772.1"/>
    <property type="molecule type" value="Genomic_DNA"/>
</dbReference>
<keyword evidence="7" id="KW-1133">Transmembrane helix</keyword>
<gene>
    <name evidence="10" type="primary">lepB</name>
    <name evidence="10" type="ORF">CKF48_05225</name>
</gene>
<dbReference type="NCBIfam" id="TIGR02227">
    <property type="entry name" value="sigpep_I_bact"/>
    <property type="match status" value="1"/>
</dbReference>
<dbReference type="PROSITE" id="PS00760">
    <property type="entry name" value="SPASE_I_2"/>
    <property type="match status" value="1"/>
</dbReference>
<dbReference type="GO" id="GO:0009003">
    <property type="term" value="F:signal peptidase activity"/>
    <property type="evidence" value="ECO:0007669"/>
    <property type="project" value="UniProtKB-EC"/>
</dbReference>
<dbReference type="InterPro" id="IPR019757">
    <property type="entry name" value="Pept_S26A_signal_pept_1_Lys-AS"/>
</dbReference>
<sequence length="180" mass="20748">MQKVRTEMFEWIKALIIALIISFLIRIFIFSPVVVDGASMEPTLHDQSRVVMSKLGEPDRFDIVVFDSDGERNFIKRVIGLPGDEITYENDHLYINGKEYDEPYLDELKEALERGMLTDDFELKDTKVSQTVVPEGHYFVLGDNRKRSLDSRVIGVISEERILGKAKAVIWPMDHMEVVK</sequence>
<name>A0A248TF76_9BACI</name>
<dbReference type="GO" id="GO:0005886">
    <property type="term" value="C:plasma membrane"/>
    <property type="evidence" value="ECO:0007669"/>
    <property type="project" value="UniProtKB-SubCell"/>
</dbReference>
<evidence type="ECO:0000256" key="8">
    <source>
        <dbReference type="RuleBase" id="RU362042"/>
    </source>
</evidence>
<accession>A0A248TF76</accession>
<feature type="active site" evidence="6">
    <location>
        <position position="39"/>
    </location>
</feature>
<protein>
    <recommendedName>
        <fullName evidence="3 7">Signal peptidase I</fullName>
        <ecNumber evidence="3 7">3.4.21.89</ecNumber>
    </recommendedName>
</protein>
<dbReference type="PROSITE" id="PS00501">
    <property type="entry name" value="SPASE_I_1"/>
    <property type="match status" value="1"/>
</dbReference>
<feature type="active site" evidence="6">
    <location>
        <position position="76"/>
    </location>
</feature>
<evidence type="ECO:0000256" key="3">
    <source>
        <dbReference type="ARBA" id="ARBA00013208"/>
    </source>
</evidence>
<dbReference type="CDD" id="cd06530">
    <property type="entry name" value="S26_SPase_I"/>
    <property type="match status" value="1"/>
</dbReference>
<feature type="domain" description="Peptidase S26" evidence="9">
    <location>
        <begin position="9"/>
        <end position="171"/>
    </location>
</feature>
<dbReference type="SUPFAM" id="SSF51306">
    <property type="entry name" value="LexA/Signal peptidase"/>
    <property type="match status" value="1"/>
</dbReference>
<dbReference type="Proteomes" id="UP000215137">
    <property type="component" value="Chromosome"/>
</dbReference>
<dbReference type="EC" id="3.4.21.89" evidence="3 7"/>
<comment type="catalytic activity">
    <reaction evidence="1 7">
        <text>Cleavage of hydrophobic, N-terminal signal or leader sequences from secreted and periplasmic proteins.</text>
        <dbReference type="EC" id="3.4.21.89"/>
    </reaction>
</comment>
<dbReference type="Gene3D" id="2.10.109.10">
    <property type="entry name" value="Umud Fragment, subunit A"/>
    <property type="match status" value="1"/>
</dbReference>
<dbReference type="AlphaFoldDB" id="A0A248TF76"/>
<dbReference type="PANTHER" id="PTHR43390">
    <property type="entry name" value="SIGNAL PEPTIDASE I"/>
    <property type="match status" value="1"/>
</dbReference>
<dbReference type="InterPro" id="IPR036286">
    <property type="entry name" value="LexA/Signal_pep-like_sf"/>
</dbReference>
<evidence type="ECO:0000313" key="11">
    <source>
        <dbReference type="Proteomes" id="UP000215137"/>
    </source>
</evidence>
<feature type="transmembrane region" description="Helical" evidence="7">
    <location>
        <begin position="12"/>
        <end position="35"/>
    </location>
</feature>
<dbReference type="PROSITE" id="PS00761">
    <property type="entry name" value="SPASE_I_3"/>
    <property type="match status" value="1"/>
</dbReference>
<keyword evidence="11" id="KW-1185">Reference proteome</keyword>
<dbReference type="GO" id="GO:0004252">
    <property type="term" value="F:serine-type endopeptidase activity"/>
    <property type="evidence" value="ECO:0007669"/>
    <property type="project" value="InterPro"/>
</dbReference>
<dbReference type="PRINTS" id="PR00727">
    <property type="entry name" value="LEADERPTASE"/>
</dbReference>
<evidence type="ECO:0000256" key="1">
    <source>
        <dbReference type="ARBA" id="ARBA00000677"/>
    </source>
</evidence>
<dbReference type="GO" id="GO:0006465">
    <property type="term" value="P:signal peptide processing"/>
    <property type="evidence" value="ECO:0007669"/>
    <property type="project" value="InterPro"/>
</dbReference>
<dbReference type="PANTHER" id="PTHR43390:SF8">
    <property type="entry name" value="SIGNAL PEPTIDASE I"/>
    <property type="match status" value="1"/>
</dbReference>
<dbReference type="KEGG" id="bko:CKF48_05225"/>
<organism evidence="10 11">
    <name type="scientific">Cytobacillus kochii</name>
    <dbReference type="NCBI Taxonomy" id="859143"/>
    <lineage>
        <taxon>Bacteria</taxon>
        <taxon>Bacillati</taxon>
        <taxon>Bacillota</taxon>
        <taxon>Bacilli</taxon>
        <taxon>Bacillales</taxon>
        <taxon>Bacillaceae</taxon>
        <taxon>Cytobacillus</taxon>
    </lineage>
</organism>
<keyword evidence="4 7" id="KW-0645">Protease</keyword>
<comment type="subcellular location">
    <subcellularLocation>
        <location evidence="2">Cell membrane</location>
        <topology evidence="2">Single-pass type II membrane protein</topology>
    </subcellularLocation>
    <subcellularLocation>
        <location evidence="8">Membrane</location>
        <topology evidence="8">Single-pass type II membrane protein</topology>
    </subcellularLocation>
</comment>
<keyword evidence="5 7" id="KW-0378">Hydrolase</keyword>
<dbReference type="InterPro" id="IPR019756">
    <property type="entry name" value="Pept_S26A_signal_pept_1_Ser-AS"/>
</dbReference>
<evidence type="ECO:0000256" key="7">
    <source>
        <dbReference type="RuleBase" id="RU003993"/>
    </source>
</evidence>
<evidence type="ECO:0000256" key="2">
    <source>
        <dbReference type="ARBA" id="ARBA00004401"/>
    </source>
</evidence>
<dbReference type="Pfam" id="PF10502">
    <property type="entry name" value="Peptidase_S26"/>
    <property type="match status" value="1"/>
</dbReference>
<keyword evidence="7" id="KW-0812">Transmembrane</keyword>
<evidence type="ECO:0000313" key="10">
    <source>
        <dbReference type="EMBL" id="ASV66772.1"/>
    </source>
</evidence>
<proteinExistence type="inferred from homology"/>
<comment type="similarity">
    <text evidence="8">Belongs to the peptidase S26 family.</text>
</comment>
<evidence type="ECO:0000256" key="4">
    <source>
        <dbReference type="ARBA" id="ARBA00022670"/>
    </source>
</evidence>
<evidence type="ECO:0000259" key="9">
    <source>
        <dbReference type="Pfam" id="PF10502"/>
    </source>
</evidence>
<evidence type="ECO:0000256" key="6">
    <source>
        <dbReference type="PIRSR" id="PIRSR600223-1"/>
    </source>
</evidence>
<dbReference type="InterPro" id="IPR019758">
    <property type="entry name" value="Pept_S26A_signal_pept_1_CS"/>
</dbReference>